<evidence type="ECO:0000256" key="1">
    <source>
        <dbReference type="ARBA" id="ARBA00005715"/>
    </source>
</evidence>
<dbReference type="EMBL" id="FPAB01000003">
    <property type="protein sequence ID" value="SFS64226.1"/>
    <property type="molecule type" value="Genomic_DNA"/>
</dbReference>
<dbReference type="Gene3D" id="3.40.50.10840">
    <property type="entry name" value="Putative sugar-binding, N-terminal domain"/>
    <property type="match status" value="1"/>
</dbReference>
<accession>A0A1I6RHT1</accession>
<evidence type="ECO:0000256" key="8">
    <source>
        <dbReference type="ARBA" id="ARBA00036346"/>
    </source>
</evidence>
<comment type="catalytic activity">
    <reaction evidence="7">
        <text>3-dehydro-L-erythronate + ATP = 3-dehydro-4-O-phospho-L-erythronate + ADP + H(+)</text>
        <dbReference type="Rhea" id="RHEA:52552"/>
        <dbReference type="ChEBI" id="CHEBI:15378"/>
        <dbReference type="ChEBI" id="CHEBI:30616"/>
        <dbReference type="ChEBI" id="CHEBI:136592"/>
        <dbReference type="ChEBI" id="CHEBI:136670"/>
        <dbReference type="ChEBI" id="CHEBI:456216"/>
        <dbReference type="EC" id="2.7.1.217"/>
    </reaction>
</comment>
<dbReference type="GO" id="GO:0016301">
    <property type="term" value="F:kinase activity"/>
    <property type="evidence" value="ECO:0007669"/>
    <property type="project" value="UniProtKB-KW"/>
</dbReference>
<protein>
    <recommendedName>
        <fullName evidence="11">3-oxo-tetronate kinase</fullName>
        <ecNumber evidence="10">2.7.1.217</ecNumber>
    </recommendedName>
    <alternativeName>
        <fullName evidence="12">3-dehydrotetronate 4-kinase</fullName>
    </alternativeName>
</protein>
<dbReference type="NCBIfam" id="NF043035">
    <property type="entry name" value="OxoTetrKin"/>
    <property type="match status" value="1"/>
</dbReference>
<evidence type="ECO:0000259" key="14">
    <source>
        <dbReference type="Pfam" id="PF17042"/>
    </source>
</evidence>
<evidence type="ECO:0000313" key="16">
    <source>
        <dbReference type="Proteomes" id="UP000198873"/>
    </source>
</evidence>
<organism evidence="15 16">
    <name type="scientific">Streptomyces harbinensis</name>
    <dbReference type="NCBI Taxonomy" id="1176198"/>
    <lineage>
        <taxon>Bacteria</taxon>
        <taxon>Bacillati</taxon>
        <taxon>Actinomycetota</taxon>
        <taxon>Actinomycetes</taxon>
        <taxon>Kitasatosporales</taxon>
        <taxon>Streptomycetaceae</taxon>
        <taxon>Streptomyces</taxon>
    </lineage>
</organism>
<dbReference type="InterPro" id="IPR050007">
    <property type="entry name" value="OtnK"/>
</dbReference>
<evidence type="ECO:0000259" key="13">
    <source>
        <dbReference type="Pfam" id="PF07005"/>
    </source>
</evidence>
<comment type="similarity">
    <text evidence="1">Belongs to the four-carbon acid sugar kinase family.</text>
</comment>
<dbReference type="InterPro" id="IPR042213">
    <property type="entry name" value="NBD_C_sf"/>
</dbReference>
<keyword evidence="4" id="KW-0418">Kinase</keyword>
<keyword evidence="6" id="KW-0119">Carbohydrate metabolism</keyword>
<evidence type="ECO:0000256" key="5">
    <source>
        <dbReference type="ARBA" id="ARBA00022840"/>
    </source>
</evidence>
<sequence length="424" mass="43576">MATGLVRWGGVADDFTGATDLATNWVARGLRTSVTLGVPSDEELADLRLAGMDAVVVALKTRTAPVRDAVTQSVAALDALRRLGCSRFYDKYCSTFDSTPQGNIGPVADALLAQLGADKAVVVPSFPATGRTVYQGHLFVGGQLLSDSSMRHHPLTPMTRSDVAELLRPQTRHRVATVPLQVVRAGAAALRAAIDAADGTYVVVDAVDESDLAVIAEVTAGDPLVTGGSGLALGLPAVADAPATAAMPVAAGHRAVLAGSASSATRGQIAHARAHLAHRKLDLAALRADLAGEVERLTAWATECWTRSPGEPVLVYAVDSLEDLEAAPPAGQRPAAELIEEALAGCATAFAAAGARQFLVAGGETSGSVVQALDVRRLELGPALAPGVSWAHGTAGDGRAYNLALKSGNFGHQDIFTAGWQALA</sequence>
<evidence type="ECO:0000256" key="12">
    <source>
        <dbReference type="ARBA" id="ARBA00041377"/>
    </source>
</evidence>
<name>A0A1I6RHT1_9ACTN</name>
<dbReference type="Proteomes" id="UP000198873">
    <property type="component" value="Unassembled WGS sequence"/>
</dbReference>
<dbReference type="Pfam" id="PF07005">
    <property type="entry name" value="SBD_N"/>
    <property type="match status" value="1"/>
</dbReference>
<keyword evidence="2" id="KW-0808">Transferase</keyword>
<dbReference type="AlphaFoldDB" id="A0A1I6RHT1"/>
<dbReference type="InterPro" id="IPR031475">
    <property type="entry name" value="NBD_C"/>
</dbReference>
<proteinExistence type="inferred from homology"/>
<dbReference type="SUPFAM" id="SSF142764">
    <property type="entry name" value="YgbK-like"/>
    <property type="match status" value="1"/>
</dbReference>
<dbReference type="Pfam" id="PF17042">
    <property type="entry name" value="NBD_C"/>
    <property type="match status" value="1"/>
</dbReference>
<comment type="catalytic activity">
    <reaction evidence="8">
        <text>3-dehydro-D-erythronate + ATP = 3-dehydro-4-O-phospho-D-erythronate + ADP + H(+)</text>
        <dbReference type="Rhea" id="RHEA:52556"/>
        <dbReference type="ChEBI" id="CHEBI:15378"/>
        <dbReference type="ChEBI" id="CHEBI:30616"/>
        <dbReference type="ChEBI" id="CHEBI:57958"/>
        <dbReference type="ChEBI" id="CHEBI:136593"/>
        <dbReference type="ChEBI" id="CHEBI:456216"/>
        <dbReference type="EC" id="2.7.1.217"/>
    </reaction>
</comment>
<keyword evidence="16" id="KW-1185">Reference proteome</keyword>
<gene>
    <name evidence="15" type="ORF">SAMN05444716_10387</name>
</gene>
<evidence type="ECO:0000256" key="2">
    <source>
        <dbReference type="ARBA" id="ARBA00022679"/>
    </source>
</evidence>
<dbReference type="GO" id="GO:0005524">
    <property type="term" value="F:ATP binding"/>
    <property type="evidence" value="ECO:0007669"/>
    <property type="project" value="UniProtKB-KW"/>
</dbReference>
<evidence type="ECO:0000256" key="10">
    <source>
        <dbReference type="ARBA" id="ARBA00039095"/>
    </source>
</evidence>
<feature type="domain" description="Four-carbon acid sugar kinase N-terminal" evidence="13">
    <location>
        <begin position="11"/>
        <end position="234"/>
    </location>
</feature>
<keyword evidence="5" id="KW-0067">ATP-binding</keyword>
<evidence type="ECO:0000256" key="11">
    <source>
        <dbReference type="ARBA" id="ARBA00039461"/>
    </source>
</evidence>
<keyword evidence="3" id="KW-0547">Nucleotide-binding</keyword>
<dbReference type="InterPro" id="IPR037051">
    <property type="entry name" value="4-carb_acid_sugar_kinase_N_sf"/>
</dbReference>
<evidence type="ECO:0000313" key="15">
    <source>
        <dbReference type="EMBL" id="SFS64226.1"/>
    </source>
</evidence>
<dbReference type="InterPro" id="IPR010737">
    <property type="entry name" value="4-carb_acid_sugar_kinase_N"/>
</dbReference>
<evidence type="ECO:0000256" key="4">
    <source>
        <dbReference type="ARBA" id="ARBA00022777"/>
    </source>
</evidence>
<dbReference type="Gene3D" id="3.40.980.20">
    <property type="entry name" value="Four-carbon acid sugar kinase, nucleotide binding domain"/>
    <property type="match status" value="1"/>
</dbReference>
<comment type="function">
    <text evidence="9">Catalyzes the ATP-dependent phosphorylation of 3-oxo-tetronate to 3-oxo-tetronate 4-phosphate.</text>
</comment>
<dbReference type="RefSeq" id="WP_380979827.1">
    <property type="nucleotide sequence ID" value="NZ_JBHUTC010000002.1"/>
</dbReference>
<evidence type="ECO:0000256" key="6">
    <source>
        <dbReference type="ARBA" id="ARBA00023277"/>
    </source>
</evidence>
<reference evidence="16" key="1">
    <citation type="submission" date="2016-10" db="EMBL/GenBank/DDBJ databases">
        <authorList>
            <person name="Varghese N."/>
            <person name="Submissions S."/>
        </authorList>
    </citation>
    <scope>NUCLEOTIDE SEQUENCE [LARGE SCALE GENOMIC DNA]</scope>
    <source>
        <strain evidence="16">CGMCC 4.7047</strain>
    </source>
</reference>
<dbReference type="STRING" id="1176198.SAMN05444716_10387"/>
<evidence type="ECO:0000256" key="3">
    <source>
        <dbReference type="ARBA" id="ARBA00022741"/>
    </source>
</evidence>
<feature type="domain" description="Four-carbon acid sugar kinase nucleotide binding" evidence="14">
    <location>
        <begin position="255"/>
        <end position="416"/>
    </location>
</feature>
<evidence type="ECO:0000256" key="7">
    <source>
        <dbReference type="ARBA" id="ARBA00035898"/>
    </source>
</evidence>
<evidence type="ECO:0000256" key="9">
    <source>
        <dbReference type="ARBA" id="ARBA00037335"/>
    </source>
</evidence>
<dbReference type="EC" id="2.7.1.217" evidence="10"/>